<name>G0SBE0_CHATD</name>
<dbReference type="PANTHER" id="PTHR13228">
    <property type="entry name" value="CONSERVED OLIGOMERIC GOLGI COMPLEX COMPONENT 5"/>
    <property type="match status" value="1"/>
</dbReference>
<dbReference type="Proteomes" id="UP000008066">
    <property type="component" value="Unassembled WGS sequence"/>
</dbReference>
<evidence type="ECO:0000313" key="8">
    <source>
        <dbReference type="Proteomes" id="UP000008066"/>
    </source>
</evidence>
<dbReference type="KEGG" id="cthr:CTHT_0049930"/>
<organism evidence="8">
    <name type="scientific">Chaetomium thermophilum (strain DSM 1495 / CBS 144.50 / IMI 039719)</name>
    <name type="common">Thermochaetoides thermophila</name>
    <dbReference type="NCBI Taxonomy" id="759272"/>
    <lineage>
        <taxon>Eukaryota</taxon>
        <taxon>Fungi</taxon>
        <taxon>Dikarya</taxon>
        <taxon>Ascomycota</taxon>
        <taxon>Pezizomycotina</taxon>
        <taxon>Sordariomycetes</taxon>
        <taxon>Sordariomycetidae</taxon>
        <taxon>Sordariales</taxon>
        <taxon>Chaetomiaceae</taxon>
        <taxon>Thermochaetoides</taxon>
    </lineage>
</organism>
<dbReference type="EMBL" id="GL988044">
    <property type="protein sequence ID" value="EGS19520.1"/>
    <property type="molecule type" value="Genomic_DNA"/>
</dbReference>
<sequence length="457" mass="49647">MTTKTLPTNSSEPSYIDYEAFLSPTFSPHSFANTLVLATNNPSDSPLDLATPLSKVLFDIQEVNTHIDSLTARSAGSLLSHTRDQTDASKKIADTLEPQIKAVNDSYRQLEREVIERYEHAKEVRDVVDRLWHATRLMRAVSRALVLGRQLEAQFAELNAGVKGKEDHRALGRCVHTVLALRELFDGSAGTKDAGGSSKEVAALLENVTVIKQLKDSILTPVEKTVRETAERIIREFSVGTTTFAQSEDLKSRTISALTSLYLLSPIPLSPAKQWNPTFMLSALEAYLRSALQSSIASLSRALTNLPNLDRTLAEISARCQNILALETILDSTKPPIHPLLSTKLAFSGTLLQPLLTHLETGSLQSYFWRTLAANMAPRVQEIVNKGGAAARNLKGNRQVVGDALRECVLRGGEVPKNFAASLGLAGTGAKGDAGKGKSWDREVAVMVGSVVNNLGK</sequence>
<dbReference type="OrthoDB" id="18786at2759"/>
<dbReference type="eggNOG" id="ENOG502QQP3">
    <property type="taxonomic scope" value="Eukaryota"/>
</dbReference>
<proteinExistence type="predicted"/>
<protein>
    <recommendedName>
        <fullName evidence="2">Conserved oligomeric Golgi complex subunit 5</fullName>
    </recommendedName>
</protein>
<feature type="domain" description="Conserved oligomeric Golgi complex subunit 5 N-terminal" evidence="5">
    <location>
        <begin position="19"/>
        <end position="151"/>
    </location>
</feature>
<dbReference type="Pfam" id="PF20649">
    <property type="entry name" value="COG5_C"/>
    <property type="match status" value="1"/>
</dbReference>
<dbReference type="InterPro" id="IPR049176">
    <property type="entry name" value="COG5_N"/>
</dbReference>
<dbReference type="OMA" id="YFWRTLA"/>
<dbReference type="GO" id="GO:0006891">
    <property type="term" value="P:intra-Golgi vesicle-mediated transport"/>
    <property type="evidence" value="ECO:0007669"/>
    <property type="project" value="InterPro"/>
</dbReference>
<comment type="subcellular location">
    <subcellularLocation>
        <location evidence="1">Golgi apparatus membrane</location>
        <topology evidence="1">Peripheral membrane protein</topology>
    </subcellularLocation>
</comment>
<dbReference type="InterPro" id="IPR019465">
    <property type="entry name" value="Cog5"/>
</dbReference>
<dbReference type="STRING" id="759272.G0SBE0"/>
<evidence type="ECO:0000313" key="7">
    <source>
        <dbReference type="EMBL" id="EGS19520.1"/>
    </source>
</evidence>
<evidence type="ECO:0000256" key="3">
    <source>
        <dbReference type="ARBA" id="ARBA00023034"/>
    </source>
</evidence>
<evidence type="ECO:0000256" key="1">
    <source>
        <dbReference type="ARBA" id="ARBA00004395"/>
    </source>
</evidence>
<dbReference type="GO" id="GO:0017119">
    <property type="term" value="C:Golgi transport complex"/>
    <property type="evidence" value="ECO:0007669"/>
    <property type="project" value="InterPro"/>
</dbReference>
<reference evidence="7 8" key="1">
    <citation type="journal article" date="2011" name="Cell">
        <title>Insight into structure and assembly of the nuclear pore complex by utilizing the genome of a eukaryotic thermophile.</title>
        <authorList>
            <person name="Amlacher S."/>
            <person name="Sarges P."/>
            <person name="Flemming D."/>
            <person name="van Noort V."/>
            <person name="Kunze R."/>
            <person name="Devos D.P."/>
            <person name="Arumugam M."/>
            <person name="Bork P."/>
            <person name="Hurt E."/>
        </authorList>
    </citation>
    <scope>NUCLEOTIDE SEQUENCE [LARGE SCALE GENOMIC DNA]</scope>
    <source>
        <strain evidence="8">DSM 1495 / CBS 144.50 / IMI 039719</strain>
    </source>
</reference>
<evidence type="ECO:0000259" key="6">
    <source>
        <dbReference type="Pfam" id="PF20649"/>
    </source>
</evidence>
<evidence type="ECO:0000259" key="5">
    <source>
        <dbReference type="Pfam" id="PF10392"/>
    </source>
</evidence>
<evidence type="ECO:0000256" key="4">
    <source>
        <dbReference type="ARBA" id="ARBA00023136"/>
    </source>
</evidence>
<dbReference type="RefSeq" id="XP_006695342.1">
    <property type="nucleotide sequence ID" value="XM_006695279.1"/>
</dbReference>
<dbReference type="GeneID" id="18259031"/>
<dbReference type="PANTHER" id="PTHR13228:SF3">
    <property type="entry name" value="CONSERVED OLIGOMERIC GOLGI COMPLEX SUBUNIT 5"/>
    <property type="match status" value="1"/>
</dbReference>
<gene>
    <name evidence="7" type="ORF">CTHT_0049930</name>
</gene>
<dbReference type="InterPro" id="IPR048485">
    <property type="entry name" value="COG5_helical"/>
</dbReference>
<dbReference type="AlphaFoldDB" id="G0SBE0"/>
<keyword evidence="3" id="KW-0333">Golgi apparatus</keyword>
<keyword evidence="4" id="KW-0472">Membrane</keyword>
<evidence type="ECO:0000256" key="2">
    <source>
        <dbReference type="ARBA" id="ARBA00020974"/>
    </source>
</evidence>
<accession>G0SBE0</accession>
<keyword evidence="8" id="KW-1185">Reference proteome</keyword>
<dbReference type="GO" id="GO:0000139">
    <property type="term" value="C:Golgi membrane"/>
    <property type="evidence" value="ECO:0007669"/>
    <property type="project" value="UniProtKB-SubCell"/>
</dbReference>
<dbReference type="Pfam" id="PF10392">
    <property type="entry name" value="COG5_N"/>
    <property type="match status" value="1"/>
</dbReference>
<dbReference type="HOGENOM" id="CLU_030042_0_0_1"/>
<feature type="domain" description="Conserved oligomeric Golgi complex subunit 5 helical" evidence="6">
    <location>
        <begin position="205"/>
        <end position="406"/>
    </location>
</feature>